<dbReference type="AlphaFoldDB" id="A0AAF0AU10"/>
<keyword evidence="1" id="KW-1015">Disulfide bond</keyword>
<dbReference type="Proteomes" id="UP001212411">
    <property type="component" value="Chromosome 1"/>
</dbReference>
<dbReference type="InterPro" id="IPR017264">
    <property type="entry name" value="Ribosomal_mS37_fun"/>
</dbReference>
<proteinExistence type="predicted"/>
<feature type="domain" description="CHCH" evidence="2">
    <location>
        <begin position="30"/>
        <end position="65"/>
    </location>
</feature>
<evidence type="ECO:0000313" key="4">
    <source>
        <dbReference type="Proteomes" id="UP001212411"/>
    </source>
</evidence>
<protein>
    <submittedName>
        <fullName evidence="3">Mitochondrial ribosomal protein subunit S37</fullName>
    </submittedName>
</protein>
<dbReference type="GeneID" id="80873763"/>
<dbReference type="GO" id="GO:0005763">
    <property type="term" value="C:mitochondrial small ribosomal subunit"/>
    <property type="evidence" value="ECO:0007669"/>
    <property type="project" value="TreeGrafter"/>
</dbReference>
<dbReference type="KEGG" id="som:SOMG_00279"/>
<keyword evidence="3" id="KW-0689">Ribosomal protein</keyword>
<sequence length="88" mass="9762">MSRKVVNAPRLQGLSRLRVRPKKEKQAIPCSQEMAALLGCWQNNGGNTNSSQCLKVAASLENCMKSQHGKQKSENTINYHLARLGKLL</sequence>
<dbReference type="PROSITE" id="PS51808">
    <property type="entry name" value="CHCH"/>
    <property type="match status" value="1"/>
</dbReference>
<keyword evidence="3" id="KW-0687">Ribonucleoprotein</keyword>
<organism evidence="3 4">
    <name type="scientific">Schizosaccharomyces osmophilus</name>
    <dbReference type="NCBI Taxonomy" id="2545709"/>
    <lineage>
        <taxon>Eukaryota</taxon>
        <taxon>Fungi</taxon>
        <taxon>Dikarya</taxon>
        <taxon>Ascomycota</taxon>
        <taxon>Taphrinomycotina</taxon>
        <taxon>Schizosaccharomycetes</taxon>
        <taxon>Schizosaccharomycetales</taxon>
        <taxon>Schizosaccharomycetaceae</taxon>
        <taxon>Schizosaccharomyces</taxon>
    </lineage>
</organism>
<reference evidence="3 4" key="1">
    <citation type="journal article" date="2023" name="G3 (Bethesda)">
        <title>A high-quality reference genome for the fission yeast Schizosaccharomyces osmophilus.</title>
        <authorList>
            <person name="Jia G.S."/>
            <person name="Zhang W.C."/>
            <person name="Liang Y."/>
            <person name="Liu X.H."/>
            <person name="Rhind N."/>
            <person name="Pidoux A."/>
            <person name="Brysch-Herzberg M."/>
            <person name="Du L.L."/>
        </authorList>
    </citation>
    <scope>NUCLEOTIDE SEQUENCE [LARGE SCALE GENOMIC DNA]</scope>
    <source>
        <strain evidence="3 4">CBS 15793</strain>
    </source>
</reference>
<dbReference type="PANTHER" id="PTHR28066">
    <property type="entry name" value="37S RIBOSOMAL PROTEIN MRP10, MITOCHONDRIAL"/>
    <property type="match status" value="1"/>
</dbReference>
<dbReference type="RefSeq" id="XP_056035166.1">
    <property type="nucleotide sequence ID" value="XM_056179074.1"/>
</dbReference>
<gene>
    <name evidence="3" type="primary">mrp10</name>
    <name evidence="3" type="ORF">SOMG_00279</name>
</gene>
<evidence type="ECO:0000256" key="1">
    <source>
        <dbReference type="ARBA" id="ARBA00023157"/>
    </source>
</evidence>
<dbReference type="PANTHER" id="PTHR28066:SF1">
    <property type="entry name" value="SMALL RIBOSOMAL SUBUNIT PROTEIN MS37"/>
    <property type="match status" value="1"/>
</dbReference>
<evidence type="ECO:0000313" key="3">
    <source>
        <dbReference type="EMBL" id="WBW70923.1"/>
    </source>
</evidence>
<accession>A0AAF0AU10</accession>
<name>A0AAF0AU10_9SCHI</name>
<dbReference type="GO" id="GO:0032543">
    <property type="term" value="P:mitochondrial translation"/>
    <property type="evidence" value="ECO:0007669"/>
    <property type="project" value="InterPro"/>
</dbReference>
<evidence type="ECO:0000259" key="2">
    <source>
        <dbReference type="Pfam" id="PF06747"/>
    </source>
</evidence>
<dbReference type="InterPro" id="IPR010625">
    <property type="entry name" value="CHCH"/>
</dbReference>
<dbReference type="GO" id="GO:0003735">
    <property type="term" value="F:structural constituent of ribosome"/>
    <property type="evidence" value="ECO:0007669"/>
    <property type="project" value="InterPro"/>
</dbReference>
<dbReference type="EMBL" id="CP115611">
    <property type="protein sequence ID" value="WBW70923.1"/>
    <property type="molecule type" value="Genomic_DNA"/>
</dbReference>
<keyword evidence="4" id="KW-1185">Reference proteome</keyword>
<dbReference type="Pfam" id="PF06747">
    <property type="entry name" value="CHCH"/>
    <property type="match status" value="1"/>
</dbReference>